<gene>
    <name evidence="1" type="ORF">J2S37_002842</name>
</gene>
<dbReference type="EMBL" id="JAVDYF010000001">
    <property type="protein sequence ID" value="MDR7356304.1"/>
    <property type="molecule type" value="Genomic_DNA"/>
</dbReference>
<evidence type="ECO:0000313" key="2">
    <source>
        <dbReference type="Proteomes" id="UP001183619"/>
    </source>
</evidence>
<keyword evidence="2" id="KW-1185">Reference proteome</keyword>
<evidence type="ECO:0000313" key="1">
    <source>
        <dbReference type="EMBL" id="MDR7356304.1"/>
    </source>
</evidence>
<dbReference type="Proteomes" id="UP001183619">
    <property type="component" value="Unassembled WGS sequence"/>
</dbReference>
<proteinExistence type="predicted"/>
<sequence>MGKEKLFIYIGLEKHHSRSHGGKTHHPQSGRRVNPFEEYTSVVALCLELFSVVKTNPTAPTHNQSLAQFLRKARAKPSNGVY</sequence>
<accession>A0ABU2BCD5</accession>
<name>A0ABU2BCD5_9CORY</name>
<comment type="caution">
    <text evidence="1">The sequence shown here is derived from an EMBL/GenBank/DDBJ whole genome shotgun (WGS) entry which is preliminary data.</text>
</comment>
<reference evidence="1 2" key="1">
    <citation type="submission" date="2023-07" db="EMBL/GenBank/DDBJ databases">
        <title>Sequencing the genomes of 1000 actinobacteria strains.</title>
        <authorList>
            <person name="Klenk H.-P."/>
        </authorList>
    </citation>
    <scope>NUCLEOTIDE SEQUENCE [LARGE SCALE GENOMIC DNA]</scope>
    <source>
        <strain evidence="1 2">DSM 44508</strain>
    </source>
</reference>
<protein>
    <submittedName>
        <fullName evidence="1">Uncharacterized protein</fullName>
    </submittedName>
</protein>
<organism evidence="1 2">
    <name type="scientific">Corynebacterium felinum</name>
    <dbReference type="NCBI Taxonomy" id="131318"/>
    <lineage>
        <taxon>Bacteria</taxon>
        <taxon>Bacillati</taxon>
        <taxon>Actinomycetota</taxon>
        <taxon>Actinomycetes</taxon>
        <taxon>Mycobacteriales</taxon>
        <taxon>Corynebacteriaceae</taxon>
        <taxon>Corynebacterium</taxon>
    </lineage>
</organism>